<dbReference type="EC" id="2.7.8.26" evidence="5 19"/>
<protein>
    <recommendedName>
        <fullName evidence="6 19">Adenosylcobinamide-GDP ribazoletransferase</fullName>
        <ecNumber evidence="5 19">2.7.8.26</ecNumber>
    </recommendedName>
    <alternativeName>
        <fullName evidence="16 19">Cobalamin synthase</fullName>
    </alternativeName>
    <alternativeName>
        <fullName evidence="15 19">Cobalamin-5'-phosphate synthase</fullName>
    </alternativeName>
</protein>
<keyword evidence="11 19" id="KW-0460">Magnesium</keyword>
<evidence type="ECO:0000256" key="3">
    <source>
        <dbReference type="ARBA" id="ARBA00004663"/>
    </source>
</evidence>
<dbReference type="HAMAP" id="MF_00719">
    <property type="entry name" value="CobS"/>
    <property type="match status" value="1"/>
</dbReference>
<evidence type="ECO:0000256" key="4">
    <source>
        <dbReference type="ARBA" id="ARBA00010561"/>
    </source>
</evidence>
<evidence type="ECO:0000256" key="2">
    <source>
        <dbReference type="ARBA" id="ARBA00004651"/>
    </source>
</evidence>
<evidence type="ECO:0000256" key="19">
    <source>
        <dbReference type="HAMAP-Rule" id="MF_00719"/>
    </source>
</evidence>
<proteinExistence type="inferred from homology"/>
<organism evidence="20 21">
    <name type="scientific">Alkaliphilus hydrothermalis</name>
    <dbReference type="NCBI Taxonomy" id="1482730"/>
    <lineage>
        <taxon>Bacteria</taxon>
        <taxon>Bacillati</taxon>
        <taxon>Bacillota</taxon>
        <taxon>Clostridia</taxon>
        <taxon>Peptostreptococcales</taxon>
        <taxon>Natronincolaceae</taxon>
        <taxon>Alkaliphilus</taxon>
    </lineage>
</organism>
<dbReference type="PANTHER" id="PTHR34148:SF1">
    <property type="entry name" value="ADENOSYLCOBINAMIDE-GDP RIBAZOLETRANSFERASE"/>
    <property type="match status" value="1"/>
</dbReference>
<comment type="catalytic activity">
    <reaction evidence="18 19">
        <text>alpha-ribazole 5'-phosphate + adenosylcob(III)inamide-GDP = adenosylcob(III)alamin 5'-phosphate + GMP + H(+)</text>
        <dbReference type="Rhea" id="RHEA:23560"/>
        <dbReference type="ChEBI" id="CHEBI:15378"/>
        <dbReference type="ChEBI" id="CHEBI:57918"/>
        <dbReference type="ChEBI" id="CHEBI:58115"/>
        <dbReference type="ChEBI" id="CHEBI:60487"/>
        <dbReference type="ChEBI" id="CHEBI:60493"/>
        <dbReference type="EC" id="2.7.8.26"/>
    </reaction>
</comment>
<sequence length="243" mass="26987">MYSFIGILQFLTRISVVKALPFNEEFEKGVVYFPLVGLVLGILLVAFNYILSFLLPPSIGVILTVTLYIFLTGGLHLDGLGDSFDGLYSNRPRERVLEIMKDSRLGTNALLAILMILLIKIVGLQSLGEHQLNIALILMPVMGRQALVLGSYHAVYARKEGMGNIFIGKVTTEQLMITLLITILISMISIKSLLFLTLLLGFAHWYKKHTTRIIGGMTGDTLGALCELTEAIYLLFLIIQIRI</sequence>
<dbReference type="Pfam" id="PF02654">
    <property type="entry name" value="CobS"/>
    <property type="match status" value="1"/>
</dbReference>
<keyword evidence="12 19" id="KW-1133">Transmembrane helix</keyword>
<dbReference type="GO" id="GO:0051073">
    <property type="term" value="F:adenosylcobinamide-GDP ribazoletransferase activity"/>
    <property type="evidence" value="ECO:0007669"/>
    <property type="project" value="UniProtKB-EC"/>
</dbReference>
<feature type="transmembrane region" description="Helical" evidence="19">
    <location>
        <begin position="58"/>
        <end position="77"/>
    </location>
</feature>
<dbReference type="InterPro" id="IPR003805">
    <property type="entry name" value="CobS"/>
</dbReference>
<reference evidence="20 21" key="1">
    <citation type="submission" date="2021-01" db="EMBL/GenBank/DDBJ databases">
        <title>Genomic Encyclopedia of Type Strains, Phase IV (KMG-IV): sequencing the most valuable type-strain genomes for metagenomic binning, comparative biology and taxonomic classification.</title>
        <authorList>
            <person name="Goeker M."/>
        </authorList>
    </citation>
    <scope>NUCLEOTIDE SEQUENCE [LARGE SCALE GENOMIC DNA]</scope>
    <source>
        <strain evidence="20 21">DSM 25890</strain>
    </source>
</reference>
<dbReference type="EMBL" id="JAFBEE010000004">
    <property type="protein sequence ID" value="MBM7614414.1"/>
    <property type="molecule type" value="Genomic_DNA"/>
</dbReference>
<gene>
    <name evidence="19" type="primary">cobS</name>
    <name evidence="20" type="ORF">JOC73_000925</name>
</gene>
<evidence type="ECO:0000256" key="17">
    <source>
        <dbReference type="ARBA" id="ARBA00048623"/>
    </source>
</evidence>
<evidence type="ECO:0000256" key="1">
    <source>
        <dbReference type="ARBA" id="ARBA00001946"/>
    </source>
</evidence>
<comment type="catalytic activity">
    <reaction evidence="17 19">
        <text>alpha-ribazole + adenosylcob(III)inamide-GDP = adenosylcob(III)alamin + GMP + H(+)</text>
        <dbReference type="Rhea" id="RHEA:16049"/>
        <dbReference type="ChEBI" id="CHEBI:10329"/>
        <dbReference type="ChEBI" id="CHEBI:15378"/>
        <dbReference type="ChEBI" id="CHEBI:18408"/>
        <dbReference type="ChEBI" id="CHEBI:58115"/>
        <dbReference type="ChEBI" id="CHEBI:60487"/>
        <dbReference type="EC" id="2.7.8.26"/>
    </reaction>
</comment>
<evidence type="ECO:0000313" key="20">
    <source>
        <dbReference type="EMBL" id="MBM7614414.1"/>
    </source>
</evidence>
<evidence type="ECO:0000256" key="7">
    <source>
        <dbReference type="ARBA" id="ARBA00022475"/>
    </source>
</evidence>
<feature type="transmembrane region" description="Helical" evidence="19">
    <location>
        <begin position="105"/>
        <end position="122"/>
    </location>
</feature>
<keyword evidence="8 19" id="KW-0169">Cobalamin biosynthesis</keyword>
<comment type="caution">
    <text evidence="20">The sequence shown here is derived from an EMBL/GenBank/DDBJ whole genome shotgun (WGS) entry which is preliminary data.</text>
</comment>
<comment type="function">
    <text evidence="14 19">Joins adenosylcobinamide-GDP and alpha-ribazole to generate adenosylcobalamin (Ado-cobalamin). Also synthesizes adenosylcobalamin 5'-phosphate from adenosylcobinamide-GDP and alpha-ribazole 5'-phosphate.</text>
</comment>
<dbReference type="Proteomes" id="UP001314796">
    <property type="component" value="Unassembled WGS sequence"/>
</dbReference>
<comment type="pathway">
    <text evidence="3 19">Cofactor biosynthesis; adenosylcobalamin biosynthesis; adenosylcobalamin from cob(II)yrinate a,c-diamide: step 7/7.</text>
</comment>
<evidence type="ECO:0000256" key="12">
    <source>
        <dbReference type="ARBA" id="ARBA00022989"/>
    </source>
</evidence>
<evidence type="ECO:0000256" key="11">
    <source>
        <dbReference type="ARBA" id="ARBA00022842"/>
    </source>
</evidence>
<evidence type="ECO:0000256" key="18">
    <source>
        <dbReference type="ARBA" id="ARBA00049504"/>
    </source>
</evidence>
<feature type="transmembrane region" description="Helical" evidence="19">
    <location>
        <begin position="134"/>
        <end position="155"/>
    </location>
</feature>
<evidence type="ECO:0000256" key="8">
    <source>
        <dbReference type="ARBA" id="ARBA00022573"/>
    </source>
</evidence>
<evidence type="ECO:0000256" key="6">
    <source>
        <dbReference type="ARBA" id="ARBA00015850"/>
    </source>
</evidence>
<evidence type="ECO:0000256" key="9">
    <source>
        <dbReference type="ARBA" id="ARBA00022679"/>
    </source>
</evidence>
<comment type="subcellular location">
    <subcellularLocation>
        <location evidence="2 19">Cell membrane</location>
        <topology evidence="2 19">Multi-pass membrane protein</topology>
    </subcellularLocation>
</comment>
<evidence type="ECO:0000256" key="10">
    <source>
        <dbReference type="ARBA" id="ARBA00022692"/>
    </source>
</evidence>
<evidence type="ECO:0000256" key="15">
    <source>
        <dbReference type="ARBA" id="ARBA00032605"/>
    </source>
</evidence>
<dbReference type="RefSeq" id="WP_204400681.1">
    <property type="nucleotide sequence ID" value="NZ_JAFBEE010000004.1"/>
</dbReference>
<dbReference type="PANTHER" id="PTHR34148">
    <property type="entry name" value="ADENOSYLCOBINAMIDE-GDP RIBAZOLETRANSFERASE"/>
    <property type="match status" value="1"/>
</dbReference>
<feature type="transmembrane region" description="Helical" evidence="19">
    <location>
        <begin position="175"/>
        <end position="202"/>
    </location>
</feature>
<keyword evidence="9 19" id="KW-0808">Transferase</keyword>
<evidence type="ECO:0000313" key="21">
    <source>
        <dbReference type="Proteomes" id="UP001314796"/>
    </source>
</evidence>
<dbReference type="NCBIfam" id="TIGR00317">
    <property type="entry name" value="cobS"/>
    <property type="match status" value="1"/>
</dbReference>
<keyword evidence="10 19" id="KW-0812">Transmembrane</keyword>
<comment type="cofactor">
    <cofactor evidence="1 19">
        <name>Mg(2+)</name>
        <dbReference type="ChEBI" id="CHEBI:18420"/>
    </cofactor>
</comment>
<feature type="transmembrane region" description="Helical" evidence="19">
    <location>
        <begin position="29"/>
        <end position="51"/>
    </location>
</feature>
<accession>A0ABS2NN88</accession>
<evidence type="ECO:0000256" key="13">
    <source>
        <dbReference type="ARBA" id="ARBA00023136"/>
    </source>
</evidence>
<evidence type="ECO:0000256" key="16">
    <source>
        <dbReference type="ARBA" id="ARBA00032853"/>
    </source>
</evidence>
<comment type="similarity">
    <text evidence="4 19">Belongs to the CobS family.</text>
</comment>
<keyword evidence="21" id="KW-1185">Reference proteome</keyword>
<evidence type="ECO:0000256" key="5">
    <source>
        <dbReference type="ARBA" id="ARBA00013200"/>
    </source>
</evidence>
<keyword evidence="7 19" id="KW-1003">Cell membrane</keyword>
<evidence type="ECO:0000256" key="14">
    <source>
        <dbReference type="ARBA" id="ARBA00025228"/>
    </source>
</evidence>
<keyword evidence="13 19" id="KW-0472">Membrane</keyword>
<name>A0ABS2NN88_9FIRM</name>